<feature type="binding site" evidence="7">
    <location>
        <position position="32"/>
    </location>
    <ligand>
        <name>substrate</name>
    </ligand>
</feature>
<dbReference type="InterPro" id="IPR031322">
    <property type="entry name" value="Shikimate/glucono_kinase"/>
</dbReference>
<comment type="subunit">
    <text evidence="7">Monomer.</text>
</comment>
<feature type="binding site" evidence="7">
    <location>
        <position position="83"/>
    </location>
    <ligand>
        <name>substrate</name>
    </ligand>
</feature>
<feature type="domain" description="GLUE N-terminal" evidence="8">
    <location>
        <begin position="115"/>
        <end position="169"/>
    </location>
</feature>
<dbReference type="GO" id="GO:0009073">
    <property type="term" value="P:aromatic amino acid family biosynthetic process"/>
    <property type="evidence" value="ECO:0007669"/>
    <property type="project" value="UniProtKB-KW"/>
</dbReference>
<dbReference type="GO" id="GO:0005524">
    <property type="term" value="F:ATP binding"/>
    <property type="evidence" value="ECO:0007669"/>
    <property type="project" value="UniProtKB-UniRule"/>
</dbReference>
<dbReference type="HAMAP" id="MF_00109">
    <property type="entry name" value="Shikimate_kinase"/>
    <property type="match status" value="1"/>
</dbReference>
<name>A0A0H3U7T0_9BACT</name>
<feature type="binding site" evidence="7">
    <location>
        <position position="137"/>
    </location>
    <ligand>
        <name>substrate</name>
    </ligand>
</feature>
<comment type="subcellular location">
    <subcellularLocation>
        <location evidence="7">Cytoplasm</location>
    </subcellularLocation>
</comment>
<organism evidence="9">
    <name type="scientific">uncultured bacterium fosmid pJB42G5</name>
    <dbReference type="NCBI Taxonomy" id="1478064"/>
    <lineage>
        <taxon>Bacteria</taxon>
        <taxon>environmental samples</taxon>
    </lineage>
</organism>
<feature type="binding site" evidence="7">
    <location>
        <position position="122"/>
    </location>
    <ligand>
        <name>ATP</name>
        <dbReference type="ChEBI" id="CHEBI:30616"/>
    </ligand>
</feature>
<dbReference type="EC" id="2.7.1.71" evidence="7"/>
<dbReference type="PANTHER" id="PTHR21087:SF16">
    <property type="entry name" value="SHIKIMATE KINASE 1, CHLOROPLASTIC"/>
    <property type="match status" value="1"/>
</dbReference>
<dbReference type="CDD" id="cd00464">
    <property type="entry name" value="SK"/>
    <property type="match status" value="1"/>
</dbReference>
<comment type="pathway">
    <text evidence="7">Metabolic intermediate biosynthesis; chorismate biosynthesis; chorismate from D-erythrose 4-phosphate and phosphoenolpyruvate: step 5/7.</text>
</comment>
<evidence type="ECO:0000256" key="7">
    <source>
        <dbReference type="HAMAP-Rule" id="MF_00109"/>
    </source>
</evidence>
<protein>
    <recommendedName>
        <fullName evidence="7">Shikimate kinase</fullName>
        <shortName evidence="7">SK</shortName>
        <ecNumber evidence="7">2.7.1.71</ecNumber>
    </recommendedName>
</protein>
<feature type="binding site" evidence="7">
    <location>
        <position position="154"/>
    </location>
    <ligand>
        <name>ATP</name>
        <dbReference type="ChEBI" id="CHEBI:30616"/>
    </ligand>
</feature>
<comment type="similarity">
    <text evidence="7">Belongs to the shikimate kinase family.</text>
</comment>
<keyword evidence="5 7" id="KW-0067">ATP-binding</keyword>
<dbReference type="EMBL" id="KF540236">
    <property type="protein sequence ID" value="AIF26526.1"/>
    <property type="molecule type" value="Genomic_DNA"/>
</dbReference>
<evidence type="ECO:0000256" key="5">
    <source>
        <dbReference type="ARBA" id="ARBA00022840"/>
    </source>
</evidence>
<feature type="binding site" evidence="7">
    <location>
        <begin position="10"/>
        <end position="15"/>
    </location>
    <ligand>
        <name>ATP</name>
        <dbReference type="ChEBI" id="CHEBI:30616"/>
    </ligand>
</feature>
<evidence type="ECO:0000256" key="4">
    <source>
        <dbReference type="ARBA" id="ARBA00022777"/>
    </source>
</evidence>
<dbReference type="GO" id="GO:0008652">
    <property type="term" value="P:amino acid biosynthetic process"/>
    <property type="evidence" value="ECO:0007669"/>
    <property type="project" value="UniProtKB-KW"/>
</dbReference>
<feature type="binding site" evidence="7">
    <location>
        <position position="56"/>
    </location>
    <ligand>
        <name>substrate</name>
    </ligand>
</feature>
<proteinExistence type="inferred from homology"/>
<feature type="binding site" evidence="7">
    <location>
        <position position="14"/>
    </location>
    <ligand>
        <name>Mg(2+)</name>
        <dbReference type="ChEBI" id="CHEBI:18420"/>
    </ligand>
</feature>
<dbReference type="PANTHER" id="PTHR21087">
    <property type="entry name" value="SHIKIMATE KINASE"/>
    <property type="match status" value="1"/>
</dbReference>
<keyword evidence="7" id="KW-0460">Magnesium</keyword>
<dbReference type="InterPro" id="IPR027417">
    <property type="entry name" value="P-loop_NTPase"/>
</dbReference>
<keyword evidence="6 7" id="KW-0057">Aromatic amino acid biosynthesis</keyword>
<dbReference type="InterPro" id="IPR000623">
    <property type="entry name" value="Shikimate_kinase/TSH1"/>
</dbReference>
<dbReference type="AlphaFoldDB" id="A0A0H3U7T0"/>
<dbReference type="Pfam" id="PF01202">
    <property type="entry name" value="SKI"/>
    <property type="match status" value="1"/>
</dbReference>
<keyword evidence="3 7" id="KW-0547">Nucleotide-binding</keyword>
<evidence type="ECO:0000259" key="8">
    <source>
        <dbReference type="PROSITE" id="PS51495"/>
    </source>
</evidence>
<dbReference type="GO" id="GO:0009423">
    <property type="term" value="P:chorismate biosynthetic process"/>
    <property type="evidence" value="ECO:0007669"/>
    <property type="project" value="UniProtKB-UniRule"/>
</dbReference>
<keyword evidence="4 7" id="KW-0418">Kinase</keyword>
<dbReference type="GO" id="GO:0043130">
    <property type="term" value="F:ubiquitin binding"/>
    <property type="evidence" value="ECO:0007669"/>
    <property type="project" value="InterPro"/>
</dbReference>
<accession>A0A0H3U7T0</accession>
<dbReference type="GO" id="GO:0032266">
    <property type="term" value="F:phosphatidylinositol-3-phosphate binding"/>
    <property type="evidence" value="ECO:0007669"/>
    <property type="project" value="InterPro"/>
</dbReference>
<evidence type="ECO:0000256" key="1">
    <source>
        <dbReference type="ARBA" id="ARBA00022605"/>
    </source>
</evidence>
<dbReference type="UniPathway" id="UPA00053">
    <property type="reaction ID" value="UER00088"/>
</dbReference>
<comment type="cofactor">
    <cofactor evidence="7">
        <name>Mg(2+)</name>
        <dbReference type="ChEBI" id="CHEBI:18420"/>
    </cofactor>
    <text evidence="7">Binds 1 Mg(2+) ion per subunit.</text>
</comment>
<evidence type="ECO:0000256" key="6">
    <source>
        <dbReference type="ARBA" id="ARBA00023141"/>
    </source>
</evidence>
<dbReference type="GO" id="GO:0000287">
    <property type="term" value="F:magnesium ion binding"/>
    <property type="evidence" value="ECO:0007669"/>
    <property type="project" value="UniProtKB-UniRule"/>
</dbReference>
<dbReference type="SUPFAM" id="SSF52540">
    <property type="entry name" value="P-loop containing nucleoside triphosphate hydrolases"/>
    <property type="match status" value="1"/>
</dbReference>
<keyword evidence="1 7" id="KW-0028">Amino-acid biosynthesis</keyword>
<keyword evidence="7" id="KW-0963">Cytoplasm</keyword>
<dbReference type="GO" id="GO:0004765">
    <property type="term" value="F:shikimate kinase activity"/>
    <property type="evidence" value="ECO:0007669"/>
    <property type="project" value="UniProtKB-UniRule"/>
</dbReference>
<sequence>MIISLTGFMGSGKTSVGRKLSTLLSYDFLDLDDYIVESRGRSIPDIFATDGEPVFRQIECDCLREVIEEYEQNGRSVILSLGGGAVTTPECKKLVQERTECIYLKGTPQTLRSHLGGDQSGRPMLQGNNLELLLEKRSPIYESAAKCTVCIDGRSVLTIAQRIKDLLHL</sequence>
<gene>
    <name evidence="7" type="primary">aroK</name>
</gene>
<dbReference type="InterPro" id="IPR021648">
    <property type="entry name" value="GLUE_dom"/>
</dbReference>
<dbReference type="PRINTS" id="PR01100">
    <property type="entry name" value="SHIKIMTKNASE"/>
</dbReference>
<keyword evidence="7" id="KW-0479">Metal-binding</keyword>
<dbReference type="GO" id="GO:0005829">
    <property type="term" value="C:cytosol"/>
    <property type="evidence" value="ECO:0007669"/>
    <property type="project" value="TreeGrafter"/>
</dbReference>
<comment type="function">
    <text evidence="7">Catalyzes the specific phosphorylation of the 3-hydroxyl group of shikimic acid using ATP as a cosubstrate.</text>
</comment>
<keyword evidence="2 7" id="KW-0808">Transferase</keyword>
<evidence type="ECO:0000256" key="3">
    <source>
        <dbReference type="ARBA" id="ARBA00022741"/>
    </source>
</evidence>
<evidence type="ECO:0000313" key="9">
    <source>
        <dbReference type="EMBL" id="AIF26526.1"/>
    </source>
</evidence>
<comment type="catalytic activity">
    <reaction evidence="7">
        <text>shikimate + ATP = 3-phosphoshikimate + ADP + H(+)</text>
        <dbReference type="Rhea" id="RHEA:13121"/>
        <dbReference type="ChEBI" id="CHEBI:15378"/>
        <dbReference type="ChEBI" id="CHEBI:30616"/>
        <dbReference type="ChEBI" id="CHEBI:36208"/>
        <dbReference type="ChEBI" id="CHEBI:145989"/>
        <dbReference type="ChEBI" id="CHEBI:456216"/>
        <dbReference type="EC" id="2.7.1.71"/>
    </reaction>
</comment>
<evidence type="ECO:0000256" key="2">
    <source>
        <dbReference type="ARBA" id="ARBA00022679"/>
    </source>
</evidence>
<dbReference type="PROSITE" id="PS51495">
    <property type="entry name" value="GLUE"/>
    <property type="match status" value="1"/>
</dbReference>
<dbReference type="Gene3D" id="3.40.50.300">
    <property type="entry name" value="P-loop containing nucleotide triphosphate hydrolases"/>
    <property type="match status" value="1"/>
</dbReference>
<reference evidence="9" key="1">
    <citation type="submission" date="2013-08" db="EMBL/GenBank/DDBJ databases">
        <title>Comparison of modified E. coli strains.</title>
        <authorList>
            <person name="Juergensen J."/>
            <person name="Bonge A."/>
            <person name="Streit W.R."/>
        </authorList>
    </citation>
    <scope>NUCLEOTIDE SEQUENCE</scope>
</reference>